<dbReference type="Proteomes" id="UP000246740">
    <property type="component" value="Unassembled WGS sequence"/>
</dbReference>
<feature type="compositionally biased region" description="Low complexity" evidence="1">
    <location>
        <begin position="502"/>
        <end position="523"/>
    </location>
</feature>
<gene>
    <name evidence="2" type="ORF">BCV70DRAFT_201658</name>
</gene>
<sequence length="545" mass="57794">MPKEKELITARKKRKPTTASSASGSSLNAGTLNKGSANGSSDQPRKKIKTSAVLAAHGRSDTAGLAVDLLRSSLDSALPSASQNKKEKSRKQAGATSADRHVETLSRTKPQAALKDEPAQKKKGAKEQASASTLARDLLLGRSSSSSSRESTPSSLASGSARAPPQNKSISEAEARVSSAPLPTTLQPSRSAGLGDGETLDPPSLIRELRRAIKSLLATLATLEAEHTLVSQLWYKNRSQLRSAAWFSAFNGVRRHLRAILLCDGDDVLAGSLGAKVEKNKSWNDQSTSEKSDANADGDASGGSRTRRRLDPRPNRDPEPTGAHHKNDADVDADKGECAKSTRGVAQRASQDLVRVYALLHGDLQDDYNHDGNDDDDHDHDHDHDGGDGRQGLSVHGTDVGGQAGWPKLPKYANFPTSDTFHAALYRHSRTRSVLGRATDSLQELQWQLERLANVAFNAANFVLKHLNTPPAPTFAPIATACIATSANVYSLAQGLTVAATSTSTSNSSSSSSSSSTPAQASTRPALQTLTRVLDTLSSAANDRD</sequence>
<feature type="compositionally biased region" description="Polar residues" evidence="1">
    <location>
        <begin position="181"/>
        <end position="190"/>
    </location>
</feature>
<dbReference type="OrthoDB" id="114080at2759"/>
<feature type="region of interest" description="Disordered" evidence="1">
    <location>
        <begin position="1"/>
        <end position="61"/>
    </location>
</feature>
<feature type="region of interest" description="Disordered" evidence="1">
    <location>
        <begin position="367"/>
        <end position="402"/>
    </location>
</feature>
<dbReference type="AlphaFoldDB" id="A0A317XM46"/>
<evidence type="ECO:0000313" key="2">
    <source>
        <dbReference type="EMBL" id="PWY98872.1"/>
    </source>
</evidence>
<feature type="compositionally biased region" description="Low complexity" evidence="1">
    <location>
        <begin position="17"/>
        <end position="32"/>
    </location>
</feature>
<keyword evidence="3" id="KW-1185">Reference proteome</keyword>
<feature type="compositionally biased region" description="Low complexity" evidence="1">
    <location>
        <begin position="134"/>
        <end position="158"/>
    </location>
</feature>
<dbReference type="InParanoid" id="A0A317XM46"/>
<feature type="compositionally biased region" description="Polar residues" evidence="1">
    <location>
        <begin position="33"/>
        <end position="42"/>
    </location>
</feature>
<evidence type="ECO:0000256" key="1">
    <source>
        <dbReference type="SAM" id="MobiDB-lite"/>
    </source>
</evidence>
<dbReference type="EMBL" id="KZ819197">
    <property type="protein sequence ID" value="PWY98872.1"/>
    <property type="molecule type" value="Genomic_DNA"/>
</dbReference>
<feature type="compositionally biased region" description="Basic and acidic residues" evidence="1">
    <location>
        <begin position="325"/>
        <end position="340"/>
    </location>
</feature>
<proteinExistence type="predicted"/>
<reference evidence="2 3" key="1">
    <citation type="journal article" date="2018" name="Mol. Biol. Evol.">
        <title>Broad Genomic Sampling Reveals a Smut Pathogenic Ancestry of the Fungal Clade Ustilaginomycotina.</title>
        <authorList>
            <person name="Kijpornyongpan T."/>
            <person name="Mondo S.J."/>
            <person name="Barry K."/>
            <person name="Sandor L."/>
            <person name="Lee J."/>
            <person name="Lipzen A."/>
            <person name="Pangilinan J."/>
            <person name="LaButti K."/>
            <person name="Hainaut M."/>
            <person name="Henrissat B."/>
            <person name="Grigoriev I.V."/>
            <person name="Spatafora J.W."/>
            <person name="Aime M.C."/>
        </authorList>
    </citation>
    <scope>NUCLEOTIDE SEQUENCE [LARGE SCALE GENOMIC DNA]</scope>
    <source>
        <strain evidence="2 3">MCA 3645</strain>
    </source>
</reference>
<protein>
    <submittedName>
        <fullName evidence="2">Uncharacterized protein</fullName>
    </submittedName>
</protein>
<feature type="region of interest" description="Disordered" evidence="1">
    <location>
        <begin position="502"/>
        <end position="527"/>
    </location>
</feature>
<feature type="compositionally biased region" description="Basic and acidic residues" evidence="1">
    <location>
        <begin position="279"/>
        <end position="294"/>
    </location>
</feature>
<organism evidence="2 3">
    <name type="scientific">Testicularia cyperi</name>
    <dbReference type="NCBI Taxonomy" id="1882483"/>
    <lineage>
        <taxon>Eukaryota</taxon>
        <taxon>Fungi</taxon>
        <taxon>Dikarya</taxon>
        <taxon>Basidiomycota</taxon>
        <taxon>Ustilaginomycotina</taxon>
        <taxon>Ustilaginomycetes</taxon>
        <taxon>Ustilaginales</taxon>
        <taxon>Anthracoideaceae</taxon>
        <taxon>Testicularia</taxon>
    </lineage>
</organism>
<evidence type="ECO:0000313" key="3">
    <source>
        <dbReference type="Proteomes" id="UP000246740"/>
    </source>
</evidence>
<accession>A0A317XM46</accession>
<name>A0A317XM46_9BASI</name>
<feature type="compositionally biased region" description="Basic and acidic residues" evidence="1">
    <location>
        <begin position="379"/>
        <end position="388"/>
    </location>
</feature>
<feature type="region of interest" description="Disordered" evidence="1">
    <location>
        <begin position="279"/>
        <end position="346"/>
    </location>
</feature>
<feature type="region of interest" description="Disordered" evidence="1">
    <location>
        <begin position="77"/>
        <end position="199"/>
    </location>
</feature>
<feature type="compositionally biased region" description="Basic and acidic residues" evidence="1">
    <location>
        <begin position="309"/>
        <end position="319"/>
    </location>
</feature>